<dbReference type="PANTHER" id="PTHR16223:SF378">
    <property type="entry name" value="TRANSCRIPTION FACTOR BHLH10-LIKE"/>
    <property type="match status" value="1"/>
</dbReference>
<reference evidence="8" key="2">
    <citation type="submission" date="2020-06" db="EMBL/GenBank/DDBJ databases">
        <title>Helianthus annuus Genome sequencing and assembly Release 2.</title>
        <authorList>
            <person name="Gouzy J."/>
            <person name="Langlade N."/>
            <person name="Munos S."/>
        </authorList>
    </citation>
    <scope>NUCLEOTIDE SEQUENCE</scope>
    <source>
        <tissue evidence="8">Leaves</tissue>
    </source>
</reference>
<keyword evidence="5" id="KW-0539">Nucleus</keyword>
<dbReference type="SUPFAM" id="SSF47459">
    <property type="entry name" value="HLH, helix-loop-helix DNA-binding domain"/>
    <property type="match status" value="1"/>
</dbReference>
<evidence type="ECO:0000256" key="5">
    <source>
        <dbReference type="ARBA" id="ARBA00023242"/>
    </source>
</evidence>
<proteinExistence type="predicted"/>
<evidence type="ECO:0000313" key="9">
    <source>
        <dbReference type="Proteomes" id="UP000215914"/>
    </source>
</evidence>
<accession>A0A9K3NJK1</accession>
<name>A0A9K3NJK1_HELAN</name>
<evidence type="ECO:0000256" key="1">
    <source>
        <dbReference type="ARBA" id="ARBA00004123"/>
    </source>
</evidence>
<dbReference type="InterPro" id="IPR045843">
    <property type="entry name" value="IND-like"/>
</dbReference>
<keyword evidence="4" id="KW-0804">Transcription</keyword>
<dbReference type="OrthoDB" id="2020857at2759"/>
<evidence type="ECO:0000256" key="4">
    <source>
        <dbReference type="ARBA" id="ARBA00023163"/>
    </source>
</evidence>
<feature type="compositionally biased region" description="Polar residues" evidence="6">
    <location>
        <begin position="367"/>
        <end position="378"/>
    </location>
</feature>
<dbReference type="AlphaFoldDB" id="A0A9K3NJK1"/>
<dbReference type="PROSITE" id="PS50888">
    <property type="entry name" value="BHLH"/>
    <property type="match status" value="1"/>
</dbReference>
<dbReference type="GO" id="GO:0046983">
    <property type="term" value="F:protein dimerization activity"/>
    <property type="evidence" value="ECO:0007669"/>
    <property type="project" value="InterPro"/>
</dbReference>
<dbReference type="GO" id="GO:0000981">
    <property type="term" value="F:DNA-binding transcription factor activity, RNA polymerase II-specific"/>
    <property type="evidence" value="ECO:0000318"/>
    <property type="project" value="GO_Central"/>
</dbReference>
<feature type="region of interest" description="Disordered" evidence="6">
    <location>
        <begin position="1"/>
        <end position="25"/>
    </location>
</feature>
<feature type="compositionally biased region" description="Gly residues" evidence="6">
    <location>
        <begin position="354"/>
        <end position="363"/>
    </location>
</feature>
<dbReference type="GO" id="GO:0080147">
    <property type="term" value="P:root hair cell development"/>
    <property type="evidence" value="ECO:0007669"/>
    <property type="project" value="UniProtKB-ARBA"/>
</dbReference>
<dbReference type="GO" id="GO:0005634">
    <property type="term" value="C:nucleus"/>
    <property type="evidence" value="ECO:0000318"/>
    <property type="project" value="GO_Central"/>
</dbReference>
<keyword evidence="9" id="KW-1185">Reference proteome</keyword>
<dbReference type="SMART" id="SM00353">
    <property type="entry name" value="HLH"/>
    <property type="match status" value="1"/>
</dbReference>
<feature type="region of interest" description="Disordered" evidence="6">
    <location>
        <begin position="340"/>
        <end position="385"/>
    </location>
</feature>
<keyword evidence="3" id="KW-0238">DNA-binding</keyword>
<feature type="compositionally biased region" description="Polar residues" evidence="6">
    <location>
        <begin position="1"/>
        <end position="24"/>
    </location>
</feature>
<feature type="region of interest" description="Disordered" evidence="6">
    <location>
        <begin position="177"/>
        <end position="205"/>
    </location>
</feature>
<dbReference type="GO" id="GO:0006357">
    <property type="term" value="P:regulation of transcription by RNA polymerase II"/>
    <property type="evidence" value="ECO:0000318"/>
    <property type="project" value="GO_Central"/>
</dbReference>
<reference evidence="8" key="1">
    <citation type="journal article" date="2017" name="Nature">
        <title>The sunflower genome provides insights into oil metabolism, flowering and Asterid evolution.</title>
        <authorList>
            <person name="Badouin H."/>
            <person name="Gouzy J."/>
            <person name="Grassa C.J."/>
            <person name="Murat F."/>
            <person name="Staton S.E."/>
            <person name="Cottret L."/>
            <person name="Lelandais-Briere C."/>
            <person name="Owens G.L."/>
            <person name="Carrere S."/>
            <person name="Mayjonade B."/>
            <person name="Legrand L."/>
            <person name="Gill N."/>
            <person name="Kane N.C."/>
            <person name="Bowers J.E."/>
            <person name="Hubner S."/>
            <person name="Bellec A."/>
            <person name="Berard A."/>
            <person name="Berges H."/>
            <person name="Blanchet N."/>
            <person name="Boniface M.C."/>
            <person name="Brunel D."/>
            <person name="Catrice O."/>
            <person name="Chaidir N."/>
            <person name="Claudel C."/>
            <person name="Donnadieu C."/>
            <person name="Faraut T."/>
            <person name="Fievet G."/>
            <person name="Helmstetter N."/>
            <person name="King M."/>
            <person name="Knapp S.J."/>
            <person name="Lai Z."/>
            <person name="Le Paslier M.C."/>
            <person name="Lippi Y."/>
            <person name="Lorenzon L."/>
            <person name="Mandel J.R."/>
            <person name="Marage G."/>
            <person name="Marchand G."/>
            <person name="Marquand E."/>
            <person name="Bret-Mestries E."/>
            <person name="Morien E."/>
            <person name="Nambeesan S."/>
            <person name="Nguyen T."/>
            <person name="Pegot-Espagnet P."/>
            <person name="Pouilly N."/>
            <person name="Raftis F."/>
            <person name="Sallet E."/>
            <person name="Schiex T."/>
            <person name="Thomas J."/>
            <person name="Vandecasteele C."/>
            <person name="Vares D."/>
            <person name="Vear F."/>
            <person name="Vautrin S."/>
            <person name="Crespi M."/>
            <person name="Mangin B."/>
            <person name="Burke J.M."/>
            <person name="Salse J."/>
            <person name="Munos S."/>
            <person name="Vincourt P."/>
            <person name="Rieseberg L.H."/>
            <person name="Langlade N.B."/>
        </authorList>
    </citation>
    <scope>NUCLEOTIDE SEQUENCE</scope>
    <source>
        <tissue evidence="8">Leaves</tissue>
    </source>
</reference>
<dbReference type="Pfam" id="PF00010">
    <property type="entry name" value="HLH"/>
    <property type="match status" value="1"/>
</dbReference>
<dbReference type="Gramene" id="mRNA:HanXRQr2_Chr06g0265671">
    <property type="protein sequence ID" value="mRNA:HanXRQr2_Chr06g0265671"/>
    <property type="gene ID" value="HanXRQr2_Chr06g0265671"/>
</dbReference>
<evidence type="ECO:0000256" key="3">
    <source>
        <dbReference type="ARBA" id="ARBA00023125"/>
    </source>
</evidence>
<feature type="region of interest" description="Disordered" evidence="6">
    <location>
        <begin position="100"/>
        <end position="129"/>
    </location>
</feature>
<dbReference type="GO" id="GO:0000978">
    <property type="term" value="F:RNA polymerase II cis-regulatory region sequence-specific DNA binding"/>
    <property type="evidence" value="ECO:0000318"/>
    <property type="project" value="GO_Central"/>
</dbReference>
<dbReference type="EMBL" id="MNCJ02000321">
    <property type="protein sequence ID" value="KAF5802957.1"/>
    <property type="molecule type" value="Genomic_DNA"/>
</dbReference>
<protein>
    <submittedName>
        <fullName evidence="8">Transcription factor bHLH family</fullName>
    </submittedName>
</protein>
<dbReference type="PANTHER" id="PTHR16223">
    <property type="entry name" value="TRANSCRIPTION FACTOR BHLH83-RELATED"/>
    <property type="match status" value="1"/>
</dbReference>
<sequence length="385" mass="40076">MQESQMSLQDLQNNTDSFDPTVTNDDFLDQMLSGLQTTVSWSDVSGGDGDGGQNKSTLPWDVDHFDDQSAILSSKLRQHQITGSAGGRAPASALKSLQLPRGLGSTGESGLFPNDNIDDSNFKSPMGDNSSIQNLFHGFTGSLTSNQTPQFRHLPAQTFGSPGAAAAAVMNQVQAASVSAGGGGGGAPSQPRQRVRARRGQATDPHSIAERLRRERIAERMKALQELVPNANKTDKASMLDEIIDYVKFLQLQVKVLSMSRLGGAAAGAIAPGGAEGGGRTGRSSNGTVSSSNNNDTMMVTENQVVKLMEEDMGSAMQYLQGKGLCLMPISLATAISTATCHPSSSRNNHPLGSAGGGEGGGPSSPNMSVLTVQSANGVSVKDSP</sequence>
<dbReference type="FunFam" id="4.10.280.10:FF:000017">
    <property type="entry name" value="Transcription factor bHLH66"/>
    <property type="match status" value="1"/>
</dbReference>
<feature type="region of interest" description="Disordered" evidence="6">
    <location>
        <begin position="270"/>
        <end position="298"/>
    </location>
</feature>
<dbReference type="Gene3D" id="4.10.280.10">
    <property type="entry name" value="Helix-loop-helix DNA-binding domain"/>
    <property type="match status" value="1"/>
</dbReference>
<feature type="domain" description="BHLH" evidence="7">
    <location>
        <begin position="201"/>
        <end position="250"/>
    </location>
</feature>
<dbReference type="Proteomes" id="UP000215914">
    <property type="component" value="Unassembled WGS sequence"/>
</dbReference>
<keyword evidence="2" id="KW-0805">Transcription regulation</keyword>
<dbReference type="InterPro" id="IPR011598">
    <property type="entry name" value="bHLH_dom"/>
</dbReference>
<organism evidence="8 9">
    <name type="scientific">Helianthus annuus</name>
    <name type="common">Common sunflower</name>
    <dbReference type="NCBI Taxonomy" id="4232"/>
    <lineage>
        <taxon>Eukaryota</taxon>
        <taxon>Viridiplantae</taxon>
        <taxon>Streptophyta</taxon>
        <taxon>Embryophyta</taxon>
        <taxon>Tracheophyta</taxon>
        <taxon>Spermatophyta</taxon>
        <taxon>Magnoliopsida</taxon>
        <taxon>eudicotyledons</taxon>
        <taxon>Gunneridae</taxon>
        <taxon>Pentapetalae</taxon>
        <taxon>asterids</taxon>
        <taxon>campanulids</taxon>
        <taxon>Asterales</taxon>
        <taxon>Asteraceae</taxon>
        <taxon>Asteroideae</taxon>
        <taxon>Heliantheae alliance</taxon>
        <taxon>Heliantheae</taxon>
        <taxon>Helianthus</taxon>
    </lineage>
</organism>
<comment type="caution">
    <text evidence="8">The sequence shown here is derived from an EMBL/GenBank/DDBJ whole genome shotgun (WGS) entry which is preliminary data.</text>
</comment>
<dbReference type="InterPro" id="IPR036638">
    <property type="entry name" value="HLH_DNA-bd_sf"/>
</dbReference>
<evidence type="ECO:0000256" key="2">
    <source>
        <dbReference type="ARBA" id="ARBA00023015"/>
    </source>
</evidence>
<feature type="compositionally biased region" description="Low complexity" evidence="6">
    <location>
        <begin position="282"/>
        <end position="295"/>
    </location>
</feature>
<evidence type="ECO:0000259" key="7">
    <source>
        <dbReference type="PROSITE" id="PS50888"/>
    </source>
</evidence>
<evidence type="ECO:0000256" key="6">
    <source>
        <dbReference type="SAM" id="MobiDB-lite"/>
    </source>
</evidence>
<evidence type="ECO:0000313" key="8">
    <source>
        <dbReference type="EMBL" id="KAF5802957.1"/>
    </source>
</evidence>
<gene>
    <name evidence="8" type="ORF">HanXRQr2_Chr06g0265671</name>
</gene>
<comment type="subcellular location">
    <subcellularLocation>
        <location evidence="1">Nucleus</location>
    </subcellularLocation>
</comment>
<feature type="compositionally biased region" description="Polar residues" evidence="6">
    <location>
        <begin position="340"/>
        <end position="349"/>
    </location>
</feature>